<dbReference type="PANTHER" id="PTHR21321">
    <property type="entry name" value="PNAS-3 RELATED"/>
    <property type="match status" value="1"/>
</dbReference>
<dbReference type="HOGENOM" id="CLU_069847_5_1_1"/>
<dbReference type="Pfam" id="PF15985">
    <property type="entry name" value="KH_6"/>
    <property type="match status" value="1"/>
</dbReference>
<dbReference type="JaponicusDB" id="SJAG_04321">
    <property type="gene designation" value="rrp40"/>
</dbReference>
<evidence type="ECO:0000256" key="6">
    <source>
        <dbReference type="ARBA" id="ARBA00022835"/>
    </source>
</evidence>
<keyword evidence="6" id="KW-0271">Exosome</keyword>
<dbReference type="GO" id="GO:0003723">
    <property type="term" value="F:RNA binding"/>
    <property type="evidence" value="ECO:0000318"/>
    <property type="project" value="GO_Central"/>
</dbReference>
<dbReference type="GO" id="GO:0000467">
    <property type="term" value="P:exonucleolytic trimming to generate mature 3'-end of 5.8S rRNA from tricistronic rRNA transcript (SSU-rRNA, 5.8S rRNA, LSU-rRNA)"/>
    <property type="evidence" value="ECO:0000318"/>
    <property type="project" value="GO_Central"/>
</dbReference>
<dbReference type="SUPFAM" id="SSF110324">
    <property type="entry name" value="Ribosomal L27 protein-like"/>
    <property type="match status" value="1"/>
</dbReference>
<dbReference type="GO" id="GO:0000956">
    <property type="term" value="P:nuclear-transcribed mRNA catabolic process"/>
    <property type="evidence" value="ECO:0000318"/>
    <property type="project" value="GO_Central"/>
</dbReference>
<dbReference type="Pfam" id="PF21262">
    <property type="entry name" value="RRP40_S1"/>
    <property type="match status" value="1"/>
</dbReference>
<dbReference type="GO" id="GO:0000177">
    <property type="term" value="C:cytoplasmic exosome (RNase complex)"/>
    <property type="evidence" value="ECO:0000318"/>
    <property type="project" value="GO_Central"/>
</dbReference>
<dbReference type="InterPro" id="IPR026699">
    <property type="entry name" value="Exosome_RNA_bind1/RRP40/RRP4"/>
</dbReference>
<keyword evidence="5" id="KW-0698">rRNA processing</keyword>
<dbReference type="Gene3D" id="3.30.1370.10">
    <property type="entry name" value="K Homology domain, type 1"/>
    <property type="match status" value="1"/>
</dbReference>
<evidence type="ECO:0000256" key="8">
    <source>
        <dbReference type="ARBA" id="ARBA00023242"/>
    </source>
</evidence>
<dbReference type="Gene3D" id="2.40.50.140">
    <property type="entry name" value="Nucleic acid-binding proteins"/>
    <property type="match status" value="1"/>
</dbReference>
<dbReference type="GO" id="GO:0071038">
    <property type="term" value="P:TRAMP-dependent tRNA surveillance pathway"/>
    <property type="evidence" value="ECO:0000318"/>
    <property type="project" value="GO_Central"/>
</dbReference>
<keyword evidence="4" id="KW-0963">Cytoplasm</keyword>
<protein>
    <recommendedName>
        <fullName evidence="9">Ribosomal RNA-processing protein 40</fullName>
    </recommendedName>
</protein>
<dbReference type="CDD" id="cd22526">
    <property type="entry name" value="KH-I_Rrp40"/>
    <property type="match status" value="1"/>
</dbReference>
<comment type="similarity">
    <text evidence="3">Belongs to the RRP40 family.</text>
</comment>
<reference evidence="11 13" key="1">
    <citation type="journal article" date="2011" name="Science">
        <title>Comparative functional genomics of the fission yeasts.</title>
        <authorList>
            <person name="Rhind N."/>
            <person name="Chen Z."/>
            <person name="Yassour M."/>
            <person name="Thompson D.A."/>
            <person name="Haas B.J."/>
            <person name="Habib N."/>
            <person name="Wapinski I."/>
            <person name="Roy S."/>
            <person name="Lin M.F."/>
            <person name="Heiman D.I."/>
            <person name="Young S.K."/>
            <person name="Furuya K."/>
            <person name="Guo Y."/>
            <person name="Pidoux A."/>
            <person name="Chen H.M."/>
            <person name="Robbertse B."/>
            <person name="Goldberg J.M."/>
            <person name="Aoki K."/>
            <person name="Bayne E.H."/>
            <person name="Berlin A.M."/>
            <person name="Desjardins C.A."/>
            <person name="Dobbs E."/>
            <person name="Dukaj L."/>
            <person name="Fan L."/>
            <person name="FitzGerald M.G."/>
            <person name="French C."/>
            <person name="Gujja S."/>
            <person name="Hansen K."/>
            <person name="Keifenheim D."/>
            <person name="Levin J.Z."/>
            <person name="Mosher R.A."/>
            <person name="Mueller C.A."/>
            <person name="Pfiffner J."/>
            <person name="Priest M."/>
            <person name="Russ C."/>
            <person name="Smialowska A."/>
            <person name="Swoboda P."/>
            <person name="Sykes S.M."/>
            <person name="Vaughn M."/>
            <person name="Vengrova S."/>
            <person name="Yoder R."/>
            <person name="Zeng Q."/>
            <person name="Allshire R."/>
            <person name="Baulcombe D."/>
            <person name="Birren B.W."/>
            <person name="Brown W."/>
            <person name="Ekwall K."/>
            <person name="Kellis M."/>
            <person name="Leatherwood J."/>
            <person name="Levin H."/>
            <person name="Margalit H."/>
            <person name="Martienssen R."/>
            <person name="Nieduszynski C.A."/>
            <person name="Spatafora J.W."/>
            <person name="Friedman N."/>
            <person name="Dalgaard J.Z."/>
            <person name="Baumann P."/>
            <person name="Niki H."/>
            <person name="Regev A."/>
            <person name="Nusbaum C."/>
        </authorList>
    </citation>
    <scope>NUCLEOTIDE SEQUENCE [LARGE SCALE GENOMIC DNA]</scope>
    <source>
        <strain evidence="13">yFS275 / FY16936</strain>
    </source>
</reference>
<dbReference type="Proteomes" id="UP000001744">
    <property type="component" value="Unassembled WGS sequence"/>
</dbReference>
<dbReference type="GO" id="GO:0071035">
    <property type="term" value="P:nuclear polyadenylation-dependent rRNA catabolic process"/>
    <property type="evidence" value="ECO:0000318"/>
    <property type="project" value="GO_Central"/>
</dbReference>
<keyword evidence="13" id="KW-1185">Reference proteome</keyword>
<dbReference type="InterPro" id="IPR049469">
    <property type="entry name" value="RRP40_KH-I"/>
</dbReference>
<dbReference type="EMBL" id="KE651167">
    <property type="protein sequence ID" value="EEB09142.1"/>
    <property type="molecule type" value="Genomic_DNA"/>
</dbReference>
<evidence type="ECO:0000313" key="12">
    <source>
        <dbReference type="JaponicusDB" id="SJAG_04321"/>
    </source>
</evidence>
<evidence type="ECO:0000256" key="2">
    <source>
        <dbReference type="ARBA" id="ARBA00004604"/>
    </source>
</evidence>
<feature type="domain" description="K Homology" evidence="10">
    <location>
        <begin position="155"/>
        <end position="203"/>
    </location>
</feature>
<dbReference type="eggNOG" id="KOG1004">
    <property type="taxonomic scope" value="Eukaryota"/>
</dbReference>
<dbReference type="InterPro" id="IPR037319">
    <property type="entry name" value="Rrp40_S1"/>
</dbReference>
<gene>
    <name evidence="12" type="primary">rrp40</name>
    <name evidence="11" type="ORF">SJAG_04321</name>
</gene>
<dbReference type="OMA" id="WIKGINV"/>
<dbReference type="PANTHER" id="PTHR21321:SF1">
    <property type="entry name" value="EXOSOME COMPLEX COMPONENT RRP40"/>
    <property type="match status" value="1"/>
</dbReference>
<dbReference type="GO" id="GO:0000176">
    <property type="term" value="C:nuclear exosome (RNase complex)"/>
    <property type="evidence" value="ECO:0000318"/>
    <property type="project" value="GO_Central"/>
</dbReference>
<dbReference type="OrthoDB" id="340500at2759"/>
<keyword evidence="8" id="KW-0539">Nucleus</keyword>
<evidence type="ECO:0000256" key="3">
    <source>
        <dbReference type="ARBA" id="ARBA00007841"/>
    </source>
</evidence>
<dbReference type="SUPFAM" id="SSF54791">
    <property type="entry name" value="Eukaryotic type KH-domain (KH-domain type I)"/>
    <property type="match status" value="1"/>
</dbReference>
<dbReference type="FunFam" id="3.30.1370.10:FF:000038">
    <property type="entry name" value="exosome complex component RRP40"/>
    <property type="match status" value="1"/>
</dbReference>
<comment type="subcellular location">
    <subcellularLocation>
        <location evidence="1">Cytoplasm</location>
    </subcellularLocation>
    <subcellularLocation>
        <location evidence="2">Nucleus</location>
        <location evidence="2">Nucleolus</location>
    </subcellularLocation>
</comment>
<dbReference type="FunFam" id="2.40.50.140:FF:000112">
    <property type="entry name" value="Exosome complex component RRP40"/>
    <property type="match status" value="1"/>
</dbReference>
<dbReference type="GO" id="GO:0005730">
    <property type="term" value="C:nucleolus"/>
    <property type="evidence" value="ECO:0007669"/>
    <property type="project" value="UniProtKB-SubCell"/>
</dbReference>
<evidence type="ECO:0000313" key="11">
    <source>
        <dbReference type="EMBL" id="EEB09142.1"/>
    </source>
</evidence>
<dbReference type="RefSeq" id="XP_002175435.1">
    <property type="nucleotide sequence ID" value="XM_002175399.2"/>
</dbReference>
<dbReference type="GO" id="GO:0071051">
    <property type="term" value="P:poly(A)-dependent snoRNA 3'-end processing"/>
    <property type="evidence" value="ECO:0000318"/>
    <property type="project" value="GO_Central"/>
</dbReference>
<keyword evidence="7" id="KW-0694">RNA-binding</keyword>
<dbReference type="GeneID" id="7052583"/>
<proteinExistence type="inferred from homology"/>
<evidence type="ECO:0000256" key="9">
    <source>
        <dbReference type="ARBA" id="ARBA00030615"/>
    </source>
</evidence>
<dbReference type="AlphaFoldDB" id="B6K6I8"/>
<dbReference type="InterPro" id="IPR004088">
    <property type="entry name" value="KH_dom_type_1"/>
</dbReference>
<dbReference type="SUPFAM" id="SSF50249">
    <property type="entry name" value="Nucleic acid-binding proteins"/>
    <property type="match status" value="1"/>
</dbReference>
<sequence length="235" mass="25401">MAQVKEGNFVFPGDVVEGADTLNSLRLGPGLVYRNNGTEERICATRAGVLCTAPKHTFYQDFRQKRYIPSLNDHVVGQIVSRNADGYRVDIGSAHSAQLNGLAFENVTRKSKPNLAVGSLVYARVSLADKDMEPELECVDATSGKAAGFGELKGGYLIQNISLSHVRSLLQSSNVLLSSIGTHIPFEIALGLNGRIWVNSGSIQTTVAIANAIKQSEYKSPEECTELIHAILKTL</sequence>
<evidence type="ECO:0000256" key="7">
    <source>
        <dbReference type="ARBA" id="ARBA00022884"/>
    </source>
</evidence>
<dbReference type="Gene3D" id="2.40.50.100">
    <property type="match status" value="1"/>
</dbReference>
<evidence type="ECO:0000313" key="13">
    <source>
        <dbReference type="Proteomes" id="UP000001744"/>
    </source>
</evidence>
<dbReference type="STRING" id="402676.B6K6I8"/>
<dbReference type="InterPro" id="IPR012340">
    <property type="entry name" value="NA-bd_OB-fold"/>
</dbReference>
<name>B6K6I8_SCHJY</name>
<dbReference type="GO" id="GO:0071034">
    <property type="term" value="P:CUT catabolic process"/>
    <property type="evidence" value="ECO:0000318"/>
    <property type="project" value="GO_Central"/>
</dbReference>
<dbReference type="VEuPathDB" id="FungiDB:SJAG_04321"/>
<organism evidence="11 13">
    <name type="scientific">Schizosaccharomyces japonicus (strain yFS275 / FY16936)</name>
    <name type="common">Fission yeast</name>
    <dbReference type="NCBI Taxonomy" id="402676"/>
    <lineage>
        <taxon>Eukaryota</taxon>
        <taxon>Fungi</taxon>
        <taxon>Dikarya</taxon>
        <taxon>Ascomycota</taxon>
        <taxon>Taphrinomycotina</taxon>
        <taxon>Schizosaccharomycetes</taxon>
        <taxon>Schizosaccharomycetales</taxon>
        <taxon>Schizosaccharomycetaceae</taxon>
        <taxon>Schizosaccharomyces</taxon>
    </lineage>
</organism>
<evidence type="ECO:0000256" key="1">
    <source>
        <dbReference type="ARBA" id="ARBA00004496"/>
    </source>
</evidence>
<evidence type="ECO:0000256" key="5">
    <source>
        <dbReference type="ARBA" id="ARBA00022552"/>
    </source>
</evidence>
<dbReference type="CDD" id="cd05790">
    <property type="entry name" value="S1_Rrp40"/>
    <property type="match status" value="1"/>
</dbReference>
<dbReference type="InterPro" id="IPR036612">
    <property type="entry name" value="KH_dom_type_1_sf"/>
</dbReference>
<dbReference type="GO" id="GO:0034475">
    <property type="term" value="P:U4 snRNA 3'-end processing"/>
    <property type="evidence" value="ECO:0000318"/>
    <property type="project" value="GO_Central"/>
</dbReference>
<accession>B6K6I8</accession>
<evidence type="ECO:0000256" key="4">
    <source>
        <dbReference type="ARBA" id="ARBA00022490"/>
    </source>
</evidence>
<evidence type="ECO:0000259" key="10">
    <source>
        <dbReference type="Pfam" id="PF15985"/>
    </source>
</evidence>